<reference evidence="1 2" key="1">
    <citation type="submission" date="2023-03" db="EMBL/GenBank/DDBJ databases">
        <title>Bacillus Genome Sequencing.</title>
        <authorList>
            <person name="Dunlap C."/>
        </authorList>
    </citation>
    <scope>NUCLEOTIDE SEQUENCE [LARGE SCALE GENOMIC DNA]</scope>
    <source>
        <strain evidence="1 2">B-41290</strain>
    </source>
</reference>
<organism evidence="1 2">
    <name type="scientific">Peribacillus castrilensis</name>
    <dbReference type="NCBI Taxonomy" id="2897690"/>
    <lineage>
        <taxon>Bacteria</taxon>
        <taxon>Bacillati</taxon>
        <taxon>Bacillota</taxon>
        <taxon>Bacilli</taxon>
        <taxon>Bacillales</taxon>
        <taxon>Bacillaceae</taxon>
        <taxon>Peribacillus</taxon>
    </lineage>
</organism>
<keyword evidence="2" id="KW-1185">Reference proteome</keyword>
<accession>A0AAW9NE39</accession>
<dbReference type="EMBL" id="JARNBH010000027">
    <property type="protein sequence ID" value="MEC0276106.1"/>
    <property type="molecule type" value="Genomic_DNA"/>
</dbReference>
<protein>
    <recommendedName>
        <fullName evidence="3">TRAM domain-containing protein</fullName>
    </recommendedName>
</protein>
<sequence>MSGIAQEKYIDDTERIFLEDYVGKEFKVKVEKIGKKSLSVGLNIV</sequence>
<evidence type="ECO:0008006" key="3">
    <source>
        <dbReference type="Google" id="ProtNLM"/>
    </source>
</evidence>
<dbReference type="AlphaFoldDB" id="A0AAW9NE39"/>
<gene>
    <name evidence="1" type="ORF">P4706_24065</name>
</gene>
<evidence type="ECO:0000313" key="1">
    <source>
        <dbReference type="EMBL" id="MEC0276106.1"/>
    </source>
</evidence>
<dbReference type="RefSeq" id="WP_367407958.1">
    <property type="nucleotide sequence ID" value="NZ_JARNBH010000027.1"/>
</dbReference>
<name>A0AAW9NE39_9BACI</name>
<proteinExistence type="predicted"/>
<dbReference type="Proteomes" id="UP001307168">
    <property type="component" value="Unassembled WGS sequence"/>
</dbReference>
<comment type="caution">
    <text evidence="1">The sequence shown here is derived from an EMBL/GenBank/DDBJ whole genome shotgun (WGS) entry which is preliminary data.</text>
</comment>
<evidence type="ECO:0000313" key="2">
    <source>
        <dbReference type="Proteomes" id="UP001307168"/>
    </source>
</evidence>